<dbReference type="HAMAP" id="MF_03117">
    <property type="entry name" value="Salvage_MtnC_euk"/>
    <property type="match status" value="1"/>
</dbReference>
<keyword evidence="2 6" id="KW-0479">Metal-binding</keyword>
<keyword evidence="3 6" id="KW-0378">Hydrolase</keyword>
<comment type="subunit">
    <text evidence="6">Monomer.</text>
</comment>
<dbReference type="NCBIfam" id="TIGR01549">
    <property type="entry name" value="HAD-SF-IA-v1"/>
    <property type="match status" value="1"/>
</dbReference>
<dbReference type="SFLD" id="SFLDG01129">
    <property type="entry name" value="C1.5:_HAD__Beta-PGM__Phosphata"/>
    <property type="match status" value="1"/>
</dbReference>
<dbReference type="InterPro" id="IPR023943">
    <property type="entry name" value="Enolase-ppase_E1"/>
</dbReference>
<feature type="binding site" evidence="6">
    <location>
        <begin position="112"/>
        <end position="113"/>
    </location>
    <ligand>
        <name>substrate</name>
    </ligand>
</feature>
<protein>
    <recommendedName>
        <fullName evidence="6">Enolase-phosphatase E1</fullName>
        <ecNumber evidence="6">3.1.3.77</ecNumber>
    </recommendedName>
    <alternativeName>
        <fullName evidence="6">2,3-diketo-5-methylthio-1-phosphopentane phosphatase</fullName>
    </alternativeName>
</protein>
<dbReference type="Gene3D" id="3.40.50.1000">
    <property type="entry name" value="HAD superfamily/HAD-like"/>
    <property type="match status" value="1"/>
</dbReference>
<dbReference type="SFLD" id="SFLDG01133">
    <property type="entry name" value="C1.5.4:_Enolase-phosphatase_Li"/>
    <property type="match status" value="1"/>
</dbReference>
<dbReference type="Pfam" id="PF00702">
    <property type="entry name" value="Hydrolase"/>
    <property type="match status" value="1"/>
</dbReference>
<dbReference type="GO" id="GO:0005634">
    <property type="term" value="C:nucleus"/>
    <property type="evidence" value="ECO:0007669"/>
    <property type="project" value="UniProtKB-SubCell"/>
</dbReference>
<sequence>MTFSALVLDIEGTVCPISFVKETLFPYFLQKVDSLPRSEDTHIQSLLQQFKTDDVVDQIRSLVSRDVKDPILKELQGLVWQHGYASGEITAPVYADAVDFIEKTDKPVYIYSSGSVKAQKLLFQYVKSQQETIDLRPRIQNYYDINTSGIKTDAESYVRIAKDIGLPAGDILFLSDNSLELKAAQHAGFQVRLAIRPGNLPVDDQSRYSIITDFSVL</sequence>
<proteinExistence type="inferred from homology"/>
<comment type="cofactor">
    <cofactor evidence="6">
        <name>Mg(2+)</name>
        <dbReference type="ChEBI" id="CHEBI:18420"/>
    </cofactor>
    <text evidence="6">Binds 1 Mg(2+) ion per subunit.</text>
</comment>
<dbReference type="GO" id="GO:0005737">
    <property type="term" value="C:cytoplasm"/>
    <property type="evidence" value="ECO:0007669"/>
    <property type="project" value="UniProtKB-SubCell"/>
</dbReference>
<comment type="pathway">
    <text evidence="6">Amino-acid biosynthesis; L-methionine biosynthesis via salvage pathway; L-methionine from S-methyl-5-thio-alpha-D-ribose 1-phosphate: step 3/6.</text>
</comment>
<keyword evidence="4 6" id="KW-0460">Magnesium</keyword>
<evidence type="ECO:0000256" key="5">
    <source>
        <dbReference type="ARBA" id="ARBA00023167"/>
    </source>
</evidence>
<keyword evidence="1 6" id="KW-0028">Amino-acid biosynthesis</keyword>
<dbReference type="UniPathway" id="UPA00904">
    <property type="reaction ID" value="UER00876"/>
</dbReference>
<comment type="pathway">
    <text evidence="6">Amino-acid biosynthesis; L-methionine biosynthesis via salvage pathway; L-methionine from S-methyl-5-thio-alpha-D-ribose 1-phosphate: step 4/6.</text>
</comment>
<dbReference type="InterPro" id="IPR006439">
    <property type="entry name" value="HAD-SF_hydro_IA"/>
</dbReference>
<keyword evidence="5 6" id="KW-0486">Methionine biosynthesis</keyword>
<name>A0A1G4J8I6_9SACH</name>
<dbReference type="Proteomes" id="UP000191144">
    <property type="component" value="Chromosome D"/>
</dbReference>
<dbReference type="InterPro" id="IPR023214">
    <property type="entry name" value="HAD_sf"/>
</dbReference>
<evidence type="ECO:0000256" key="2">
    <source>
        <dbReference type="ARBA" id="ARBA00022723"/>
    </source>
</evidence>
<dbReference type="NCBIfam" id="TIGR01691">
    <property type="entry name" value="enolase-ppase"/>
    <property type="match status" value="1"/>
</dbReference>
<evidence type="ECO:0000313" key="8">
    <source>
        <dbReference type="Proteomes" id="UP000191144"/>
    </source>
</evidence>
<evidence type="ECO:0000256" key="6">
    <source>
        <dbReference type="HAMAP-Rule" id="MF_03117"/>
    </source>
</evidence>
<feature type="binding site" evidence="6">
    <location>
        <position position="151"/>
    </location>
    <ligand>
        <name>substrate</name>
    </ligand>
</feature>
<keyword evidence="8" id="KW-1185">Reference proteome</keyword>
<dbReference type="SUPFAM" id="SSF56784">
    <property type="entry name" value="HAD-like"/>
    <property type="match status" value="1"/>
</dbReference>
<evidence type="ECO:0000256" key="4">
    <source>
        <dbReference type="ARBA" id="ARBA00022842"/>
    </source>
</evidence>
<evidence type="ECO:0000313" key="7">
    <source>
        <dbReference type="EMBL" id="SCU86238.1"/>
    </source>
</evidence>
<reference evidence="8" key="1">
    <citation type="submission" date="2016-03" db="EMBL/GenBank/DDBJ databases">
        <authorList>
            <person name="Devillers Hugo."/>
        </authorList>
    </citation>
    <scope>NUCLEOTIDE SEQUENCE [LARGE SCALE GENOMIC DNA]</scope>
</reference>
<dbReference type="AlphaFoldDB" id="A0A1G4J8I6"/>
<organism evidence="7 8">
    <name type="scientific">Lachancea meyersii CBS 8951</name>
    <dbReference type="NCBI Taxonomy" id="1266667"/>
    <lineage>
        <taxon>Eukaryota</taxon>
        <taxon>Fungi</taxon>
        <taxon>Dikarya</taxon>
        <taxon>Ascomycota</taxon>
        <taxon>Saccharomycotina</taxon>
        <taxon>Saccharomycetes</taxon>
        <taxon>Saccharomycetales</taxon>
        <taxon>Saccharomycetaceae</taxon>
        <taxon>Lachancea</taxon>
    </lineage>
</organism>
<dbReference type="PANTHER" id="PTHR20371:SF1">
    <property type="entry name" value="ENOLASE-PHOSPHATASE E1"/>
    <property type="match status" value="1"/>
</dbReference>
<comment type="catalytic activity">
    <reaction evidence="6">
        <text>5-methylsulfanyl-2,3-dioxopentyl phosphate + H2O = 1,2-dihydroxy-5-(methylsulfanyl)pent-1-en-3-one + phosphate</text>
        <dbReference type="Rhea" id="RHEA:21700"/>
        <dbReference type="ChEBI" id="CHEBI:15377"/>
        <dbReference type="ChEBI" id="CHEBI:43474"/>
        <dbReference type="ChEBI" id="CHEBI:49252"/>
        <dbReference type="ChEBI" id="CHEBI:58828"/>
        <dbReference type="EC" id="3.1.3.77"/>
    </reaction>
</comment>
<dbReference type="GO" id="GO:0019509">
    <property type="term" value="P:L-methionine salvage from methylthioadenosine"/>
    <property type="evidence" value="ECO:0007669"/>
    <property type="project" value="UniProtKB-UniRule"/>
</dbReference>
<dbReference type="PANTHER" id="PTHR20371">
    <property type="entry name" value="ENOLASE-PHOSPHATASE E1"/>
    <property type="match status" value="1"/>
</dbReference>
<feature type="binding site" evidence="6">
    <location>
        <position position="176"/>
    </location>
    <ligand>
        <name>Mg(2+)</name>
        <dbReference type="ChEBI" id="CHEBI:18420"/>
    </ligand>
</feature>
<comment type="function">
    <text evidence="6">Bifunctional enzyme that catalyzes the enolization of 2,3-diketo-5-methylthiopentyl-1-phosphate (DK-MTP-1-P) into the intermediate 2-hydroxy-3-keto-5-methylthiopentenyl-1-phosphate (HK-MTPenyl-1-P), which is then dephosphorylated to form the acireductone 1,2-dihydroxy-3-keto-5-methylthiopentene (DHK-MTPene).</text>
</comment>
<dbReference type="InterPro" id="IPR036412">
    <property type="entry name" value="HAD-like_sf"/>
</dbReference>
<evidence type="ECO:0000256" key="1">
    <source>
        <dbReference type="ARBA" id="ARBA00022605"/>
    </source>
</evidence>
<dbReference type="GO" id="GO:0043874">
    <property type="term" value="F:acireductone synthase activity"/>
    <property type="evidence" value="ECO:0007669"/>
    <property type="project" value="UniProtKB-EC"/>
</dbReference>
<dbReference type="GO" id="GO:0000287">
    <property type="term" value="F:magnesium ion binding"/>
    <property type="evidence" value="ECO:0007669"/>
    <property type="project" value="UniProtKB-UniRule"/>
</dbReference>
<feature type="binding site" evidence="6">
    <location>
        <position position="9"/>
    </location>
    <ligand>
        <name>Mg(2+)</name>
        <dbReference type="ChEBI" id="CHEBI:18420"/>
    </ligand>
</feature>
<feature type="binding site" evidence="6">
    <location>
        <position position="11"/>
    </location>
    <ligand>
        <name>Mg(2+)</name>
        <dbReference type="ChEBI" id="CHEBI:18420"/>
    </ligand>
</feature>
<accession>A0A1G4J8I6</accession>
<dbReference type="OrthoDB" id="272500at2759"/>
<dbReference type="EMBL" id="LT598482">
    <property type="protein sequence ID" value="SCU86238.1"/>
    <property type="molecule type" value="Genomic_DNA"/>
</dbReference>
<dbReference type="SFLD" id="SFLDS00003">
    <property type="entry name" value="Haloacid_Dehalogenase"/>
    <property type="match status" value="1"/>
</dbReference>
<keyword evidence="6" id="KW-0539">Nucleus</keyword>
<evidence type="ECO:0000256" key="3">
    <source>
        <dbReference type="ARBA" id="ARBA00022801"/>
    </source>
</evidence>
<comment type="subcellular location">
    <subcellularLocation>
        <location evidence="6">Cytoplasm</location>
    </subcellularLocation>
    <subcellularLocation>
        <location evidence="6">Nucleus</location>
    </subcellularLocation>
</comment>
<dbReference type="EC" id="3.1.3.77" evidence="6"/>
<dbReference type="Gene3D" id="1.10.720.60">
    <property type="match status" value="1"/>
</dbReference>
<dbReference type="InterPro" id="IPR027511">
    <property type="entry name" value="ENOPH1_eukaryotes"/>
</dbReference>
<keyword evidence="6" id="KW-0963">Cytoplasm</keyword>
<gene>
    <name evidence="6" type="primary">UTR4</name>
    <name evidence="7" type="ORF">LAME_0D05116G</name>
</gene>
<comment type="similarity">
    <text evidence="6">Belongs to the HAD-like hydrolase superfamily. MasA/MtnC family.</text>
</comment>